<protein>
    <recommendedName>
        <fullName evidence="10">glycogenin glucosyltransferase</fullName>
        <ecNumber evidence="10">2.4.1.186</ecNumber>
    </recommendedName>
</protein>
<proteinExistence type="inferred from homology"/>
<feature type="compositionally biased region" description="Low complexity" evidence="14">
    <location>
        <begin position="277"/>
        <end position="287"/>
    </location>
</feature>
<feature type="compositionally biased region" description="Polar residues" evidence="14">
    <location>
        <begin position="576"/>
        <end position="592"/>
    </location>
</feature>
<keyword evidence="16" id="KW-1185">Reference proteome</keyword>
<dbReference type="AlphaFoldDB" id="A0A6A6B6V3"/>
<evidence type="ECO:0000256" key="14">
    <source>
        <dbReference type="SAM" id="MobiDB-lite"/>
    </source>
</evidence>
<evidence type="ECO:0000256" key="1">
    <source>
        <dbReference type="ARBA" id="ARBA00001936"/>
    </source>
</evidence>
<evidence type="ECO:0000256" key="6">
    <source>
        <dbReference type="ARBA" id="ARBA00023056"/>
    </source>
</evidence>
<evidence type="ECO:0000256" key="10">
    <source>
        <dbReference type="ARBA" id="ARBA00038934"/>
    </source>
</evidence>
<evidence type="ECO:0000256" key="7">
    <source>
        <dbReference type="ARBA" id="ARBA00023180"/>
    </source>
</evidence>
<dbReference type="Proteomes" id="UP000799438">
    <property type="component" value="Unassembled WGS sequence"/>
</dbReference>
<feature type="region of interest" description="Disordered" evidence="14">
    <location>
        <begin position="514"/>
        <end position="546"/>
    </location>
</feature>
<keyword evidence="5" id="KW-0479">Metal-binding</keyword>
<dbReference type="GO" id="GO:0005978">
    <property type="term" value="P:glycogen biosynthetic process"/>
    <property type="evidence" value="ECO:0007669"/>
    <property type="project" value="UniProtKB-KW"/>
</dbReference>
<feature type="compositionally biased region" description="Low complexity" evidence="14">
    <location>
        <begin position="473"/>
        <end position="488"/>
    </location>
</feature>
<dbReference type="Pfam" id="PF01501">
    <property type="entry name" value="Glyco_transf_8"/>
    <property type="match status" value="1"/>
</dbReference>
<reference evidence="15" key="1">
    <citation type="journal article" date="2020" name="Stud. Mycol.">
        <title>101 Dothideomycetes genomes: a test case for predicting lifestyles and emergence of pathogens.</title>
        <authorList>
            <person name="Haridas S."/>
            <person name="Albert R."/>
            <person name="Binder M."/>
            <person name="Bloem J."/>
            <person name="Labutti K."/>
            <person name="Salamov A."/>
            <person name="Andreopoulos B."/>
            <person name="Baker S."/>
            <person name="Barry K."/>
            <person name="Bills G."/>
            <person name="Bluhm B."/>
            <person name="Cannon C."/>
            <person name="Castanera R."/>
            <person name="Culley D."/>
            <person name="Daum C."/>
            <person name="Ezra D."/>
            <person name="Gonzalez J."/>
            <person name="Henrissat B."/>
            <person name="Kuo A."/>
            <person name="Liang C."/>
            <person name="Lipzen A."/>
            <person name="Lutzoni F."/>
            <person name="Magnuson J."/>
            <person name="Mondo S."/>
            <person name="Nolan M."/>
            <person name="Ohm R."/>
            <person name="Pangilinan J."/>
            <person name="Park H.-J."/>
            <person name="Ramirez L."/>
            <person name="Alfaro M."/>
            <person name="Sun H."/>
            <person name="Tritt A."/>
            <person name="Yoshinaga Y."/>
            <person name="Zwiers L.-H."/>
            <person name="Turgeon B."/>
            <person name="Goodwin S."/>
            <person name="Spatafora J."/>
            <person name="Crous P."/>
            <person name="Grigoriev I."/>
        </authorList>
    </citation>
    <scope>NUCLEOTIDE SEQUENCE</scope>
    <source>
        <strain evidence="15">CBS 121167</strain>
    </source>
</reference>
<evidence type="ECO:0000313" key="15">
    <source>
        <dbReference type="EMBL" id="KAF2139616.1"/>
    </source>
</evidence>
<dbReference type="EMBL" id="ML995492">
    <property type="protein sequence ID" value="KAF2139616.1"/>
    <property type="molecule type" value="Genomic_DNA"/>
</dbReference>
<dbReference type="InterPro" id="IPR050587">
    <property type="entry name" value="GNT1/Glycosyltrans_8"/>
</dbReference>
<evidence type="ECO:0000256" key="12">
    <source>
        <dbReference type="ARBA" id="ARBA00052293"/>
    </source>
</evidence>
<dbReference type="SUPFAM" id="SSF53448">
    <property type="entry name" value="Nucleotide-diphospho-sugar transferases"/>
    <property type="match status" value="1"/>
</dbReference>
<feature type="region of interest" description="Disordered" evidence="14">
    <location>
        <begin position="372"/>
        <end position="450"/>
    </location>
</feature>
<evidence type="ECO:0000256" key="9">
    <source>
        <dbReference type="ARBA" id="ARBA00038162"/>
    </source>
</evidence>
<comment type="function">
    <text evidence="13">Self-glucosylating initiator of glycogen synthesis. It catalyzes the formation of a short alpha (1,4)-glucosyl chain covalently attached via a glucose 1-O-tyrosyl linkage to internal tyrosine residues and these chains act as primers for the elongation reaction catalyzed by glycogen synthase.</text>
</comment>
<evidence type="ECO:0000256" key="3">
    <source>
        <dbReference type="ARBA" id="ARBA00022490"/>
    </source>
</evidence>
<evidence type="ECO:0000256" key="4">
    <source>
        <dbReference type="ARBA" id="ARBA00022679"/>
    </source>
</evidence>
<feature type="compositionally biased region" description="Polar residues" evidence="14">
    <location>
        <begin position="336"/>
        <end position="345"/>
    </location>
</feature>
<keyword evidence="6" id="KW-0320">Glycogen biosynthesis</keyword>
<keyword evidence="7" id="KW-0325">Glycoprotein</keyword>
<comment type="cofactor">
    <cofactor evidence="1">
        <name>Mn(2+)</name>
        <dbReference type="ChEBI" id="CHEBI:29035"/>
    </cofactor>
</comment>
<gene>
    <name evidence="15" type="ORF">K452DRAFT_232046</name>
</gene>
<comment type="catalytic activity">
    <reaction evidence="11">
        <text>[1,4-alpha-D-glucosyl](n)-L-tyrosyl-[glycogenin] + UDP-alpha-D-glucose = [1,4-alpha-D-glucosyl](n+1)-L-tyrosyl-[glycogenin] + UDP + H(+)</text>
        <dbReference type="Rhea" id="RHEA:56560"/>
        <dbReference type="Rhea" id="RHEA-COMP:14606"/>
        <dbReference type="Rhea" id="RHEA-COMP:14607"/>
        <dbReference type="ChEBI" id="CHEBI:15378"/>
        <dbReference type="ChEBI" id="CHEBI:58223"/>
        <dbReference type="ChEBI" id="CHEBI:58885"/>
        <dbReference type="ChEBI" id="CHEBI:140574"/>
        <dbReference type="EC" id="2.4.1.186"/>
    </reaction>
</comment>
<dbReference type="FunFam" id="3.90.550.10:FF:000092">
    <property type="entry name" value="Glycogenin 2"/>
    <property type="match status" value="1"/>
</dbReference>
<evidence type="ECO:0000256" key="5">
    <source>
        <dbReference type="ARBA" id="ARBA00022723"/>
    </source>
</evidence>
<dbReference type="GO" id="GO:0005737">
    <property type="term" value="C:cytoplasm"/>
    <property type="evidence" value="ECO:0007669"/>
    <property type="project" value="UniProtKB-SubCell"/>
</dbReference>
<feature type="region of interest" description="Disordered" evidence="14">
    <location>
        <begin position="466"/>
        <end position="499"/>
    </location>
</feature>
<dbReference type="InterPro" id="IPR002495">
    <property type="entry name" value="Glyco_trans_8"/>
</dbReference>
<evidence type="ECO:0000256" key="8">
    <source>
        <dbReference type="ARBA" id="ARBA00023211"/>
    </source>
</evidence>
<organism evidence="15 16">
    <name type="scientific">Aplosporella prunicola CBS 121167</name>
    <dbReference type="NCBI Taxonomy" id="1176127"/>
    <lineage>
        <taxon>Eukaryota</taxon>
        <taxon>Fungi</taxon>
        <taxon>Dikarya</taxon>
        <taxon>Ascomycota</taxon>
        <taxon>Pezizomycotina</taxon>
        <taxon>Dothideomycetes</taxon>
        <taxon>Dothideomycetes incertae sedis</taxon>
        <taxon>Botryosphaeriales</taxon>
        <taxon>Aplosporellaceae</taxon>
        <taxon>Aplosporella</taxon>
    </lineage>
</organism>
<dbReference type="CDD" id="cd02537">
    <property type="entry name" value="GT8_Glycogenin"/>
    <property type="match status" value="1"/>
</dbReference>
<keyword evidence="8" id="KW-0464">Manganese</keyword>
<comment type="catalytic activity">
    <reaction evidence="12">
        <text>L-tyrosyl-[glycogenin] + UDP-alpha-D-glucose = alpha-D-glucosyl-L-tyrosyl-[glycogenin] + UDP + H(+)</text>
        <dbReference type="Rhea" id="RHEA:23360"/>
        <dbReference type="Rhea" id="RHEA-COMP:14604"/>
        <dbReference type="Rhea" id="RHEA-COMP:14605"/>
        <dbReference type="ChEBI" id="CHEBI:15378"/>
        <dbReference type="ChEBI" id="CHEBI:46858"/>
        <dbReference type="ChEBI" id="CHEBI:58223"/>
        <dbReference type="ChEBI" id="CHEBI:58885"/>
        <dbReference type="ChEBI" id="CHEBI:140573"/>
        <dbReference type="EC" id="2.4.1.186"/>
    </reaction>
</comment>
<dbReference type="OrthoDB" id="2014201at2759"/>
<evidence type="ECO:0000256" key="11">
    <source>
        <dbReference type="ARBA" id="ARBA00050886"/>
    </source>
</evidence>
<dbReference type="PANTHER" id="PTHR11183">
    <property type="entry name" value="GLYCOGENIN SUBFAMILY MEMBER"/>
    <property type="match status" value="1"/>
</dbReference>
<evidence type="ECO:0000256" key="2">
    <source>
        <dbReference type="ARBA" id="ARBA00004496"/>
    </source>
</evidence>
<comment type="similarity">
    <text evidence="9">Belongs to the glycosyltransferase 8 family. Glycogenin subfamily.</text>
</comment>
<feature type="region of interest" description="Disordered" evidence="14">
    <location>
        <begin position="570"/>
        <end position="594"/>
    </location>
</feature>
<feature type="region of interest" description="Disordered" evidence="14">
    <location>
        <begin position="262"/>
        <end position="345"/>
    </location>
</feature>
<dbReference type="InterPro" id="IPR029044">
    <property type="entry name" value="Nucleotide-diphossugar_trans"/>
</dbReference>
<accession>A0A6A6B6V3</accession>
<keyword evidence="4 15" id="KW-0808">Transferase</keyword>
<evidence type="ECO:0000256" key="13">
    <source>
        <dbReference type="ARBA" id="ARBA00057883"/>
    </source>
</evidence>
<dbReference type="GO" id="GO:0008466">
    <property type="term" value="F:glycogenin glucosyltransferase activity"/>
    <property type="evidence" value="ECO:0007669"/>
    <property type="project" value="UniProtKB-EC"/>
</dbReference>
<keyword evidence="3" id="KW-0963">Cytoplasm</keyword>
<sequence>MAEDAYCTLVMSDSYLPGASVLAHSLRDAGTTKKLAALITLDTLSADTITELKELYDHLIPVQRIGNPHPGNLYLMDRGDLAYTFTKIALWKQIQFRKIVYIDADVVALRAPDELFAIEAPFAAAPDVGWPDAFNSGVMVLSPNMGDFWALQTLASSGDSFDGADQGLLNQYYEHRNWHRISFAYNCTPNAQYQWEPAYKYYKSNISMVHFIGRNKPWSRDNRPSGGAGVYNELLAKWWAVYDRHLKAKVRQCYGALQHVESKPGRASHGTGIPHMTTSTTTETPLTDPAEPAQNTGQDIAKTAPMTPTRKFSAPQMEWDATRSAPPSESRPEASNFPSETYTFSESKELFQAPVVYPEPPKDMWYEVPKTKPKVSEEPKPIFPWETERPKARPTRVFAEDAPQPKLEPQITPEPLAVSQKEEPISQASTATTPPEDPWQSFGQSKNAWDSVPGIERYVRAVLGAQTKKARPSSLSLESISQSSDILSPTGEGDKGKERHESLILTDFPTAVERPSLPVTPAPIRRPTFWGEEKSEKSQLPSAEGVPDQAEWVCPHCGYSSNDVECFRRERRRSPSPLQSEVSRLSAASTAADSGFPFTYPVSAVQKAELPMHITPVA</sequence>
<feature type="compositionally biased region" description="Basic and acidic residues" evidence="14">
    <location>
        <begin position="374"/>
        <end position="391"/>
    </location>
</feature>
<evidence type="ECO:0000313" key="16">
    <source>
        <dbReference type="Proteomes" id="UP000799438"/>
    </source>
</evidence>
<dbReference type="Gene3D" id="3.90.550.10">
    <property type="entry name" value="Spore Coat Polysaccharide Biosynthesis Protein SpsA, Chain A"/>
    <property type="match status" value="1"/>
</dbReference>
<name>A0A6A6B6V3_9PEZI</name>
<dbReference type="RefSeq" id="XP_033395329.1">
    <property type="nucleotide sequence ID" value="XM_033537204.1"/>
</dbReference>
<dbReference type="GeneID" id="54294700"/>
<dbReference type="EC" id="2.4.1.186" evidence="10"/>
<dbReference type="GO" id="GO:0046872">
    <property type="term" value="F:metal ion binding"/>
    <property type="evidence" value="ECO:0007669"/>
    <property type="project" value="UniProtKB-KW"/>
</dbReference>
<comment type="subcellular location">
    <subcellularLocation>
        <location evidence="2">Cytoplasm</location>
    </subcellularLocation>
</comment>